<name>A0A1N7JCW7_9PROT</name>
<dbReference type="RefSeq" id="WP_076399027.1">
    <property type="nucleotide sequence ID" value="NZ_FTOA01000002.1"/>
</dbReference>
<dbReference type="SMART" id="SM00464">
    <property type="entry name" value="LON"/>
    <property type="match status" value="1"/>
</dbReference>
<gene>
    <name evidence="2" type="ORF">SAMN05421779_102114</name>
</gene>
<organism evidence="2 3">
    <name type="scientific">Insolitispirillum peregrinum</name>
    <dbReference type="NCBI Taxonomy" id="80876"/>
    <lineage>
        <taxon>Bacteria</taxon>
        <taxon>Pseudomonadati</taxon>
        <taxon>Pseudomonadota</taxon>
        <taxon>Alphaproteobacteria</taxon>
        <taxon>Rhodospirillales</taxon>
        <taxon>Novispirillaceae</taxon>
        <taxon>Insolitispirillum</taxon>
    </lineage>
</organism>
<keyword evidence="3" id="KW-1185">Reference proteome</keyword>
<evidence type="ECO:0000259" key="1">
    <source>
        <dbReference type="PROSITE" id="PS51787"/>
    </source>
</evidence>
<dbReference type="Pfam" id="PF02190">
    <property type="entry name" value="LON_substr_bdg"/>
    <property type="match status" value="1"/>
</dbReference>
<protein>
    <recommendedName>
        <fullName evidence="1">Lon N-terminal domain-containing protein</fullName>
    </recommendedName>
</protein>
<dbReference type="Proteomes" id="UP000185678">
    <property type="component" value="Unassembled WGS sequence"/>
</dbReference>
<reference evidence="2 3" key="1">
    <citation type="submission" date="2017-01" db="EMBL/GenBank/DDBJ databases">
        <authorList>
            <person name="Mah S.A."/>
            <person name="Swanson W.J."/>
            <person name="Moy G.W."/>
            <person name="Vacquier V.D."/>
        </authorList>
    </citation>
    <scope>NUCLEOTIDE SEQUENCE [LARGE SCALE GENOMIC DNA]</scope>
    <source>
        <strain evidence="2 3">DSM 11589</strain>
    </source>
</reference>
<dbReference type="OrthoDB" id="9806457at2"/>
<dbReference type="InterPro" id="IPR046336">
    <property type="entry name" value="Lon_prtase_N_sf"/>
</dbReference>
<dbReference type="PANTHER" id="PTHR46732">
    <property type="entry name" value="ATP-DEPENDENT PROTEASE LA (LON) DOMAIN PROTEIN"/>
    <property type="match status" value="1"/>
</dbReference>
<dbReference type="Gene3D" id="2.30.130.40">
    <property type="entry name" value="LON domain-like"/>
    <property type="match status" value="1"/>
</dbReference>
<dbReference type="SUPFAM" id="SSF88697">
    <property type="entry name" value="PUA domain-like"/>
    <property type="match status" value="1"/>
</dbReference>
<dbReference type="InterPro" id="IPR015947">
    <property type="entry name" value="PUA-like_sf"/>
</dbReference>
<feature type="domain" description="Lon N-terminal" evidence="1">
    <location>
        <begin position="18"/>
        <end position="212"/>
    </location>
</feature>
<dbReference type="AlphaFoldDB" id="A0A1N7JCW7"/>
<accession>A0A1N7JCW7</accession>
<dbReference type="PANTHER" id="PTHR46732:SF8">
    <property type="entry name" value="ATP-DEPENDENT PROTEASE LA (LON) DOMAIN PROTEIN"/>
    <property type="match status" value="1"/>
</dbReference>
<proteinExistence type="predicted"/>
<dbReference type="EMBL" id="FTOA01000002">
    <property type="protein sequence ID" value="SIS47145.1"/>
    <property type="molecule type" value="Genomic_DNA"/>
</dbReference>
<dbReference type="InterPro" id="IPR003111">
    <property type="entry name" value="Lon_prtase_N"/>
</dbReference>
<sequence>MVLPGPFHPRFDALPRTLPVFPLPGALLLPWGKLPLNIFEPRYLNMVEDALGAGRLIGMIQPLRAQQSPGEDRLPLCEVGCAGRISSFTESNDGRLLITLTGLIRFRVTGEVPGQRGYRVISPQWGAFADDLAPPPAVKLDRKRLLLSMSGFVQQRELPMNLRILEDLKDPDLITTLAMICPFDVQEKQAILEAETLQDRADLLQTLLDMAHYASGNEPQSRQ</sequence>
<dbReference type="STRING" id="80876.SAMN05421779_102114"/>
<evidence type="ECO:0000313" key="2">
    <source>
        <dbReference type="EMBL" id="SIS47145.1"/>
    </source>
</evidence>
<evidence type="ECO:0000313" key="3">
    <source>
        <dbReference type="Proteomes" id="UP000185678"/>
    </source>
</evidence>
<dbReference type="PROSITE" id="PS51787">
    <property type="entry name" value="LON_N"/>
    <property type="match status" value="1"/>
</dbReference>